<dbReference type="InterPro" id="IPR050706">
    <property type="entry name" value="Cyclic-di-GMP_PDE-like"/>
</dbReference>
<evidence type="ECO:0000313" key="2">
    <source>
        <dbReference type="EMBL" id="KDN27229.1"/>
    </source>
</evidence>
<dbReference type="Pfam" id="PF00563">
    <property type="entry name" value="EAL"/>
    <property type="match status" value="1"/>
</dbReference>
<protein>
    <submittedName>
        <fullName evidence="2">Diguanylate phosphodiesterase</fullName>
    </submittedName>
</protein>
<gene>
    <name evidence="2" type="ORF">VFDL14_20210</name>
</gene>
<proteinExistence type="predicted"/>
<name>A0A066USY6_9VIBR</name>
<dbReference type="GO" id="GO:0071111">
    <property type="term" value="F:cyclic-guanylate-specific phosphodiesterase activity"/>
    <property type="evidence" value="ECO:0007669"/>
    <property type="project" value="InterPro"/>
</dbReference>
<sequence length="263" mass="29756">MILSDRSEFVKCISVDDRMQFIANYQNLTLRSVYQPIFNAKMEQIGVEALVRITDQDEQTIRPDHYLHSDETSIDDKINVERLSRVIHVRNFAQSTSRHLQLFLNVLPNVGELFANSNVSDSLLAKRLVELNLSPEQIVMELVELTADSEERLKEAAGSLAENGFKVAVDDYGTQASNEGRVRHITPHIIKVDRSLMLEFEQGNAKPIHDVLALAKSINAQTVIEGIETQQQLELMQTVGFDMYQGYFLAMPTPIELDVQIAI</sequence>
<dbReference type="SUPFAM" id="SSF141868">
    <property type="entry name" value="EAL domain-like"/>
    <property type="match status" value="1"/>
</dbReference>
<comment type="caution">
    <text evidence="2">The sequence shown here is derived from an EMBL/GenBank/DDBJ whole genome shotgun (WGS) entry which is preliminary data.</text>
</comment>
<dbReference type="PANTHER" id="PTHR33121">
    <property type="entry name" value="CYCLIC DI-GMP PHOSPHODIESTERASE PDEF"/>
    <property type="match status" value="1"/>
</dbReference>
<dbReference type="SMART" id="SM00052">
    <property type="entry name" value="EAL"/>
    <property type="match status" value="1"/>
</dbReference>
<keyword evidence="3" id="KW-1185">Reference proteome</keyword>
<dbReference type="PROSITE" id="PS50883">
    <property type="entry name" value="EAL"/>
    <property type="match status" value="1"/>
</dbReference>
<dbReference type="AlphaFoldDB" id="A0A066USY6"/>
<dbReference type="InterPro" id="IPR001633">
    <property type="entry name" value="EAL_dom"/>
</dbReference>
<dbReference type="STRING" id="212667.VFDL14_20210"/>
<reference evidence="2 3" key="1">
    <citation type="submission" date="2014-02" db="EMBL/GenBank/DDBJ databases">
        <title>Vibrio fortis Dalian14 Genome Sequencing.</title>
        <authorList>
            <person name="Wang Y."/>
            <person name="Song L."/>
            <person name="Liu G."/>
            <person name="Ding J."/>
        </authorList>
    </citation>
    <scope>NUCLEOTIDE SEQUENCE [LARGE SCALE GENOMIC DNA]</scope>
    <source>
        <strain evidence="2 3">Dalian14</strain>
    </source>
</reference>
<dbReference type="CDD" id="cd01948">
    <property type="entry name" value="EAL"/>
    <property type="match status" value="1"/>
</dbReference>
<dbReference type="Proteomes" id="UP000027219">
    <property type="component" value="Unassembled WGS sequence"/>
</dbReference>
<evidence type="ECO:0000259" key="1">
    <source>
        <dbReference type="PROSITE" id="PS50883"/>
    </source>
</evidence>
<accession>A0A066USY6</accession>
<dbReference type="PANTHER" id="PTHR33121:SF76">
    <property type="entry name" value="SIGNALING PROTEIN"/>
    <property type="match status" value="1"/>
</dbReference>
<dbReference type="EMBL" id="JFFR01000027">
    <property type="protein sequence ID" value="KDN27229.1"/>
    <property type="molecule type" value="Genomic_DNA"/>
</dbReference>
<dbReference type="Gene3D" id="3.20.20.450">
    <property type="entry name" value="EAL domain"/>
    <property type="match status" value="1"/>
</dbReference>
<feature type="domain" description="EAL" evidence="1">
    <location>
        <begin position="12"/>
        <end position="263"/>
    </location>
</feature>
<organism evidence="2 3">
    <name type="scientific">Vibrio fortis</name>
    <dbReference type="NCBI Taxonomy" id="212667"/>
    <lineage>
        <taxon>Bacteria</taxon>
        <taxon>Pseudomonadati</taxon>
        <taxon>Pseudomonadota</taxon>
        <taxon>Gammaproteobacteria</taxon>
        <taxon>Vibrionales</taxon>
        <taxon>Vibrionaceae</taxon>
        <taxon>Vibrio</taxon>
    </lineage>
</organism>
<dbReference type="InterPro" id="IPR035919">
    <property type="entry name" value="EAL_sf"/>
</dbReference>
<evidence type="ECO:0000313" key="3">
    <source>
        <dbReference type="Proteomes" id="UP000027219"/>
    </source>
</evidence>